<dbReference type="AlphaFoldDB" id="A0A1U9NLV0"/>
<accession>A0A1U9NLV0</accession>
<keyword evidence="3" id="KW-1185">Reference proteome</keyword>
<feature type="region of interest" description="Disordered" evidence="1">
    <location>
        <begin position="1"/>
        <end position="30"/>
    </location>
</feature>
<name>A0A1U9NLV0_9BACT</name>
<evidence type="ECO:0000313" key="3">
    <source>
        <dbReference type="Proteomes" id="UP000189674"/>
    </source>
</evidence>
<protein>
    <submittedName>
        <fullName evidence="2">Uncharacterized protein</fullName>
    </submittedName>
</protein>
<proteinExistence type="predicted"/>
<dbReference type="Proteomes" id="UP000189674">
    <property type="component" value="Chromosome"/>
</dbReference>
<sequence>MQKNESDRSVANLNKAIKIDESQIQNHLPE</sequence>
<reference evidence="3" key="1">
    <citation type="submission" date="2017-02" db="EMBL/GenBank/DDBJ databases">
        <title>Comparative genomics and description of representatives of a novel lineage of planctomycetes thriving in anoxic sediments.</title>
        <authorList>
            <person name="Spring S."/>
            <person name="Bunk B."/>
            <person name="Sproer C."/>
        </authorList>
    </citation>
    <scope>NUCLEOTIDE SEQUENCE [LARGE SCALE GENOMIC DNA]</scope>
    <source>
        <strain evidence="3">ST-NAGAB-D1</strain>
    </source>
</reference>
<dbReference type="EMBL" id="CP019791">
    <property type="protein sequence ID" value="AQT68777.1"/>
    <property type="molecule type" value="Genomic_DNA"/>
</dbReference>
<organism evidence="2 3">
    <name type="scientific">Anaerohalosphaera lusitana</name>
    <dbReference type="NCBI Taxonomy" id="1936003"/>
    <lineage>
        <taxon>Bacteria</taxon>
        <taxon>Pseudomonadati</taxon>
        <taxon>Planctomycetota</taxon>
        <taxon>Phycisphaerae</taxon>
        <taxon>Sedimentisphaerales</taxon>
        <taxon>Anaerohalosphaeraceae</taxon>
        <taxon>Anaerohalosphaera</taxon>
    </lineage>
</organism>
<gene>
    <name evidence="2" type="ORF">STSP2_01950</name>
</gene>
<dbReference type="KEGG" id="alus:STSP2_01950"/>
<dbReference type="STRING" id="1936003.STSP2_01950"/>
<evidence type="ECO:0000313" key="2">
    <source>
        <dbReference type="EMBL" id="AQT68777.1"/>
    </source>
</evidence>
<evidence type="ECO:0000256" key="1">
    <source>
        <dbReference type="SAM" id="MobiDB-lite"/>
    </source>
</evidence>